<proteinExistence type="predicted"/>
<name>A0A4S3JUA8_9EURO</name>
<evidence type="ECO:0000256" key="1">
    <source>
        <dbReference type="SAM" id="MobiDB-lite"/>
    </source>
</evidence>
<comment type="caution">
    <text evidence="2">The sequence shown here is derived from an EMBL/GenBank/DDBJ whole genome shotgun (WGS) entry which is preliminary data.</text>
</comment>
<organism evidence="2 3">
    <name type="scientific">Aspergillus tanneri</name>
    <dbReference type="NCBI Taxonomy" id="1220188"/>
    <lineage>
        <taxon>Eukaryota</taxon>
        <taxon>Fungi</taxon>
        <taxon>Dikarya</taxon>
        <taxon>Ascomycota</taxon>
        <taxon>Pezizomycotina</taxon>
        <taxon>Eurotiomycetes</taxon>
        <taxon>Eurotiomycetidae</taxon>
        <taxon>Eurotiales</taxon>
        <taxon>Aspergillaceae</taxon>
        <taxon>Aspergillus</taxon>
        <taxon>Aspergillus subgen. Circumdati</taxon>
    </lineage>
</organism>
<evidence type="ECO:0000313" key="3">
    <source>
        <dbReference type="Proteomes" id="UP000308092"/>
    </source>
</evidence>
<dbReference type="Proteomes" id="UP000308092">
    <property type="component" value="Unassembled WGS sequence"/>
</dbReference>
<accession>A0A4S3JUA8</accession>
<sequence>MVTAADTVTPDASFTSPLLAIDEHRCGRPVGVINERAVKAKVGSIGVRSVVAIGPTRNQELQQSRGILNEYPNAPKEVAETPVSPVKGGTVTENGSEP</sequence>
<evidence type="ECO:0000313" key="2">
    <source>
        <dbReference type="EMBL" id="THC98861.1"/>
    </source>
</evidence>
<gene>
    <name evidence="2" type="ORF">EYZ11_001639</name>
</gene>
<dbReference type="AlphaFoldDB" id="A0A4S3JUA8"/>
<protein>
    <submittedName>
        <fullName evidence="2">Uncharacterized protein</fullName>
    </submittedName>
</protein>
<keyword evidence="3" id="KW-1185">Reference proteome</keyword>
<dbReference type="EMBL" id="SOSA01000032">
    <property type="protein sequence ID" value="THC98861.1"/>
    <property type="molecule type" value="Genomic_DNA"/>
</dbReference>
<dbReference type="VEuPathDB" id="FungiDB:EYZ11_001639"/>
<feature type="region of interest" description="Disordered" evidence="1">
    <location>
        <begin position="71"/>
        <end position="98"/>
    </location>
</feature>
<reference evidence="2 3" key="1">
    <citation type="submission" date="2019-03" db="EMBL/GenBank/DDBJ databases">
        <title>The genome sequence of a newly discovered highly antifungal drug resistant Aspergillus species, Aspergillus tanneri NIH 1004.</title>
        <authorList>
            <person name="Mounaud S."/>
            <person name="Singh I."/>
            <person name="Joardar V."/>
            <person name="Pakala S."/>
            <person name="Pakala S."/>
            <person name="Venepally P."/>
            <person name="Hoover J."/>
            <person name="Nierman W."/>
            <person name="Chung J."/>
            <person name="Losada L."/>
        </authorList>
    </citation>
    <scope>NUCLEOTIDE SEQUENCE [LARGE SCALE GENOMIC DNA]</scope>
    <source>
        <strain evidence="2 3">NIH1004</strain>
    </source>
</reference>